<name>A0A3Q7JJ44_SOLLC</name>
<dbReference type="OMA" id="VFISIME"/>
<evidence type="ECO:0000313" key="4">
    <source>
        <dbReference type="Proteomes" id="UP000004994"/>
    </source>
</evidence>
<keyword evidence="2" id="KW-1133">Transmembrane helix</keyword>
<keyword evidence="2" id="KW-0472">Membrane</keyword>
<organism evidence="3">
    <name type="scientific">Solanum lycopersicum</name>
    <name type="common">Tomato</name>
    <name type="synonym">Lycopersicon esculentum</name>
    <dbReference type="NCBI Taxonomy" id="4081"/>
    <lineage>
        <taxon>Eukaryota</taxon>
        <taxon>Viridiplantae</taxon>
        <taxon>Streptophyta</taxon>
        <taxon>Embryophyta</taxon>
        <taxon>Tracheophyta</taxon>
        <taxon>Spermatophyta</taxon>
        <taxon>Magnoliopsida</taxon>
        <taxon>eudicotyledons</taxon>
        <taxon>Gunneridae</taxon>
        <taxon>Pentapetalae</taxon>
        <taxon>asterids</taxon>
        <taxon>lamiids</taxon>
        <taxon>Solanales</taxon>
        <taxon>Solanaceae</taxon>
        <taxon>Solanoideae</taxon>
        <taxon>Solaneae</taxon>
        <taxon>Solanum</taxon>
        <taxon>Solanum subgen. Lycopersicon</taxon>
    </lineage>
</organism>
<sequence length="148" mass="15409">MDILYLLSIILLISSFVIAFIFIVECCTNDIGDDKRTRGTCRAVTSPSFDNLAATAGQVGGGATKSGGTKDVTIVVHDGINGKVNTTTTSVYSSSSTSYVENNKYGICKMAVTLESVNDDIRVNDGGSDNNDATGGASHAKISNSINS</sequence>
<evidence type="ECO:0000256" key="1">
    <source>
        <dbReference type="SAM" id="MobiDB-lite"/>
    </source>
</evidence>
<dbReference type="Proteomes" id="UP000004994">
    <property type="component" value="Chromosome 11"/>
</dbReference>
<dbReference type="AlphaFoldDB" id="A0A3Q7JJ44"/>
<keyword evidence="4" id="KW-1185">Reference proteome</keyword>
<evidence type="ECO:0000256" key="2">
    <source>
        <dbReference type="SAM" id="Phobius"/>
    </source>
</evidence>
<accession>A0A3Q7JJ44</accession>
<proteinExistence type="predicted"/>
<reference evidence="3" key="2">
    <citation type="submission" date="2019-01" db="UniProtKB">
        <authorList>
            <consortium name="EnsemblPlants"/>
        </authorList>
    </citation>
    <scope>IDENTIFICATION</scope>
    <source>
        <strain evidence="3">cv. Heinz 1706</strain>
    </source>
</reference>
<dbReference type="PaxDb" id="4081-Solyc11g011100.1.1"/>
<dbReference type="Gramene" id="Solyc11g011100.1.1">
    <property type="protein sequence ID" value="Solyc11g011100.1.1.1"/>
    <property type="gene ID" value="Solyc11g011100.1"/>
</dbReference>
<reference evidence="3" key="1">
    <citation type="journal article" date="2012" name="Nature">
        <title>The tomato genome sequence provides insights into fleshy fruit evolution.</title>
        <authorList>
            <consortium name="Tomato Genome Consortium"/>
        </authorList>
    </citation>
    <scope>NUCLEOTIDE SEQUENCE [LARGE SCALE GENOMIC DNA]</scope>
    <source>
        <strain evidence="3">cv. Heinz 1706</strain>
    </source>
</reference>
<feature type="region of interest" description="Disordered" evidence="1">
    <location>
        <begin position="123"/>
        <end position="148"/>
    </location>
</feature>
<dbReference type="SMR" id="A0A3Q7JJ44"/>
<protein>
    <submittedName>
        <fullName evidence="3">Uncharacterized protein</fullName>
    </submittedName>
</protein>
<evidence type="ECO:0000313" key="3">
    <source>
        <dbReference type="EnsemblPlants" id="Solyc11g011100.1.1.1"/>
    </source>
</evidence>
<keyword evidence="2" id="KW-0812">Transmembrane</keyword>
<dbReference type="EnsemblPlants" id="Solyc11g011100.1.1">
    <property type="protein sequence ID" value="Solyc11g011100.1.1.1"/>
    <property type="gene ID" value="Solyc11g011100.1"/>
</dbReference>
<feature type="transmembrane region" description="Helical" evidence="2">
    <location>
        <begin position="6"/>
        <end position="28"/>
    </location>
</feature>
<dbReference type="InParanoid" id="A0A3Q7JJ44"/>